<organism evidence="2 3">
    <name type="scientific">Fusarium pseudocircinatum</name>
    <dbReference type="NCBI Taxonomy" id="56676"/>
    <lineage>
        <taxon>Eukaryota</taxon>
        <taxon>Fungi</taxon>
        <taxon>Dikarya</taxon>
        <taxon>Ascomycota</taxon>
        <taxon>Pezizomycotina</taxon>
        <taxon>Sordariomycetes</taxon>
        <taxon>Hypocreomycetidae</taxon>
        <taxon>Hypocreales</taxon>
        <taxon>Nectriaceae</taxon>
        <taxon>Fusarium</taxon>
        <taxon>Fusarium fujikuroi species complex</taxon>
    </lineage>
</organism>
<feature type="region of interest" description="Disordered" evidence="1">
    <location>
        <begin position="147"/>
        <end position="181"/>
    </location>
</feature>
<evidence type="ECO:0000313" key="3">
    <source>
        <dbReference type="Proteomes" id="UP000546213"/>
    </source>
</evidence>
<sequence>MQGSASYPAALGGSKWIASFSARHRYDDGIYVRTSTRASSPQEVKIRNFVKKSKAELKNVFSANGKKRSEAGVDGMGLNTLFTYLPELTFALPELRNANETDSERKNNKLSRAKLFDTKSGNKLHKRAKSAPSDIHVPHQLDPITEVGESSETQANLVSVSTSSRKPVDQSPRCSVTHQTNGDDVSVVTTCTTIIQQANLQGISEGDAHDAAINDESIAMGGRNCTSNPSTHLSSRNSSAAEDECPSQDESDNTSDGHGASLARYELLKSQREYFEKGVRPVENAQQETAHQDNTARQEDNVLQNESPGHAHPNNNDLTSKSSPKFSLRSVLSMLMGSDKSAGETKPKSDGNRGLKHKNPSPARWKTLLVGKTKSESSTKSSSQSASQNLGQSDAQLTNQIVEQDRTFKGLDWKLPAGKNEMFQLIREFSGDLNPATQELAHETPVSSKTLSLHSYPSKFDVSMDQNLPPRPAMIPVSYSDNQRVRDESTSQDALVAMEAHMENKQAQLVGIQTRSDRTMNQATRSIADQNQAPRETVERDTTNDVHPPRTWQHGGDPTEVETVEQAYARHRSSLAVVDRIRSIGLLGPNMDETNSIAADEPRELDEQRLLREVTEDLELPPNRVASNGSWIAVTNHSQVIPSIEDPNTNLGCEGQKTPEPNAEQGDDASDQTELVLTRARTSDRFIPEGLYYQNSVDVFEEDEEEIPEDFTPGQPVTEALIKELGIERLGGFFTTLENVRSESPERLISARDPKAVITWRDGIAELTSIGGMFRDGKAEQRFQQALSNAGSDGELVAMDYMPSRAELEAALAHPEAPVIQGCQPQEFFAECDRLKKSIYIDSLAKEKYTAQLQPAMSRNEVILAEWDRADAVASIHTHNQQQRLKEQEQESEGAARRRRLKIYQSVERNLIEGRRLAVKINREATAAFHMCEYLDEVYETMRGQILRRAEECGHEPTDDLRHAVELIRRTQREEQITYLKYENFESVDIESPESAVAARYGRDYQEIAGNHVDMTVDPTDEFF</sequence>
<dbReference type="Proteomes" id="UP000546213">
    <property type="component" value="Unassembled WGS sequence"/>
</dbReference>
<feature type="compositionally biased region" description="Basic and acidic residues" evidence="1">
    <location>
        <begin position="536"/>
        <end position="548"/>
    </location>
</feature>
<feature type="region of interest" description="Disordered" evidence="1">
    <location>
        <begin position="337"/>
        <end position="394"/>
    </location>
</feature>
<feature type="region of interest" description="Disordered" evidence="1">
    <location>
        <begin position="304"/>
        <end position="323"/>
    </location>
</feature>
<keyword evidence="3" id="KW-1185">Reference proteome</keyword>
<feature type="compositionally biased region" description="Polar residues" evidence="1">
    <location>
        <begin position="224"/>
        <end position="240"/>
    </location>
</feature>
<evidence type="ECO:0000313" key="2">
    <source>
        <dbReference type="EMBL" id="KAF5588617.1"/>
    </source>
</evidence>
<proteinExistence type="predicted"/>
<gene>
    <name evidence="2" type="ORF">FPCIR_7087</name>
</gene>
<feature type="compositionally biased region" description="Basic and acidic residues" evidence="1">
    <location>
        <begin position="341"/>
        <end position="353"/>
    </location>
</feature>
<feature type="compositionally biased region" description="Polar residues" evidence="1">
    <location>
        <begin position="172"/>
        <end position="181"/>
    </location>
</feature>
<feature type="compositionally biased region" description="Polar residues" evidence="1">
    <location>
        <begin position="148"/>
        <end position="165"/>
    </location>
</feature>
<feature type="compositionally biased region" description="Acidic residues" evidence="1">
    <location>
        <begin position="241"/>
        <end position="253"/>
    </location>
</feature>
<dbReference type="OrthoDB" id="5055285at2759"/>
<dbReference type="AlphaFoldDB" id="A0A8H5LCE3"/>
<feature type="compositionally biased region" description="Low complexity" evidence="1">
    <location>
        <begin position="376"/>
        <end position="393"/>
    </location>
</feature>
<dbReference type="EMBL" id="JAAOAS010000165">
    <property type="protein sequence ID" value="KAF5588617.1"/>
    <property type="molecule type" value="Genomic_DNA"/>
</dbReference>
<feature type="region of interest" description="Disordered" evidence="1">
    <location>
        <begin position="222"/>
        <end position="259"/>
    </location>
</feature>
<feature type="region of interest" description="Disordered" evidence="1">
    <location>
        <begin position="528"/>
        <end position="558"/>
    </location>
</feature>
<protein>
    <submittedName>
        <fullName evidence="2">Uncharacterized protein</fullName>
    </submittedName>
</protein>
<feature type="region of interest" description="Disordered" evidence="1">
    <location>
        <begin position="648"/>
        <end position="671"/>
    </location>
</feature>
<evidence type="ECO:0000256" key="1">
    <source>
        <dbReference type="SAM" id="MobiDB-lite"/>
    </source>
</evidence>
<name>A0A8H5LCE3_9HYPO</name>
<reference evidence="2 3" key="1">
    <citation type="submission" date="2020-05" db="EMBL/GenBank/DDBJ databases">
        <title>Identification and distribution of gene clusters putatively required for synthesis of sphingolipid metabolism inhibitors in phylogenetically diverse species of the filamentous fungus Fusarium.</title>
        <authorList>
            <person name="Kim H.-S."/>
            <person name="Busman M."/>
            <person name="Brown D.W."/>
            <person name="Divon H."/>
            <person name="Uhlig S."/>
            <person name="Proctor R.H."/>
        </authorList>
    </citation>
    <scope>NUCLEOTIDE SEQUENCE [LARGE SCALE GENOMIC DNA]</scope>
    <source>
        <strain evidence="2 3">NRRL 36939</strain>
    </source>
</reference>
<comment type="caution">
    <text evidence="2">The sequence shown here is derived from an EMBL/GenBank/DDBJ whole genome shotgun (WGS) entry which is preliminary data.</text>
</comment>
<accession>A0A8H5LCE3</accession>